<evidence type="ECO:0000256" key="5">
    <source>
        <dbReference type="ARBA" id="ARBA00022692"/>
    </source>
</evidence>
<dbReference type="Pfam" id="PF06750">
    <property type="entry name" value="A24_N_bact"/>
    <property type="match status" value="1"/>
</dbReference>
<dbReference type="PANTHER" id="PTHR30487:SF0">
    <property type="entry name" value="PREPILIN LEADER PEPTIDASE_N-METHYLTRANSFERASE-RELATED"/>
    <property type="match status" value="1"/>
</dbReference>
<protein>
    <recommendedName>
        <fullName evidence="9">Prepilin leader peptidase/N-methyltransferase</fullName>
        <ecNumber evidence="9">2.1.1.-</ecNumber>
        <ecNumber evidence="9">3.4.23.43</ecNumber>
    </recommendedName>
</protein>
<keyword evidence="9" id="KW-0645">Protease</keyword>
<dbReference type="InterPro" id="IPR010627">
    <property type="entry name" value="Prepilin_pept_A24_N"/>
</dbReference>
<evidence type="ECO:0000256" key="6">
    <source>
        <dbReference type="ARBA" id="ARBA00022989"/>
    </source>
</evidence>
<evidence type="ECO:0000256" key="2">
    <source>
        <dbReference type="ARBA" id="ARBA00005801"/>
    </source>
</evidence>
<accession>A0A4Q8AIB1</accession>
<comment type="subcellular location">
    <subcellularLocation>
        <location evidence="1">Cell inner membrane</location>
        <topology evidence="1">Multi-pass membrane protein</topology>
    </subcellularLocation>
    <subcellularLocation>
        <location evidence="9">Cell membrane</location>
        <topology evidence="9">Multi-pass membrane protein</topology>
    </subcellularLocation>
</comment>
<evidence type="ECO:0000259" key="12">
    <source>
        <dbReference type="Pfam" id="PF06750"/>
    </source>
</evidence>
<dbReference type="Pfam" id="PF01478">
    <property type="entry name" value="Peptidase_A24"/>
    <property type="match status" value="1"/>
</dbReference>
<keyword evidence="6 10" id="KW-1133">Transmembrane helix</keyword>
<evidence type="ECO:0000256" key="8">
    <source>
        <dbReference type="RuleBase" id="RU003793"/>
    </source>
</evidence>
<keyword evidence="14" id="KW-1185">Reference proteome</keyword>
<dbReference type="Gene3D" id="1.20.120.1220">
    <property type="match status" value="1"/>
</dbReference>
<gene>
    <name evidence="13" type="ORF">EV379_0408</name>
</gene>
<feature type="transmembrane region" description="Helical" evidence="10">
    <location>
        <begin position="124"/>
        <end position="147"/>
    </location>
</feature>
<keyword evidence="4" id="KW-0997">Cell inner membrane</keyword>
<keyword evidence="3" id="KW-1003">Cell membrane</keyword>
<keyword evidence="9" id="KW-0511">Multifunctional enzyme</keyword>
<feature type="transmembrane region" description="Helical" evidence="10">
    <location>
        <begin position="219"/>
        <end position="252"/>
    </location>
</feature>
<keyword evidence="9" id="KW-0378">Hydrolase</keyword>
<keyword evidence="9 13" id="KW-0808">Transferase</keyword>
<feature type="transmembrane region" description="Helical" evidence="10">
    <location>
        <begin position="264"/>
        <end position="283"/>
    </location>
</feature>
<evidence type="ECO:0000256" key="9">
    <source>
        <dbReference type="RuleBase" id="RU003794"/>
    </source>
</evidence>
<dbReference type="PRINTS" id="PR00864">
    <property type="entry name" value="PREPILNPTASE"/>
</dbReference>
<dbReference type="InterPro" id="IPR000045">
    <property type="entry name" value="Prepilin_IV_endopep_pep"/>
</dbReference>
<dbReference type="EC" id="2.1.1.-" evidence="9"/>
<evidence type="ECO:0000256" key="1">
    <source>
        <dbReference type="ARBA" id="ARBA00004429"/>
    </source>
</evidence>
<dbReference type="GO" id="GO:0004190">
    <property type="term" value="F:aspartic-type endopeptidase activity"/>
    <property type="evidence" value="ECO:0007669"/>
    <property type="project" value="UniProtKB-EC"/>
</dbReference>
<evidence type="ECO:0000256" key="3">
    <source>
        <dbReference type="ARBA" id="ARBA00022475"/>
    </source>
</evidence>
<dbReference type="GO" id="GO:0032259">
    <property type="term" value="P:methylation"/>
    <property type="evidence" value="ECO:0007669"/>
    <property type="project" value="UniProtKB-KW"/>
</dbReference>
<evidence type="ECO:0000313" key="14">
    <source>
        <dbReference type="Proteomes" id="UP000291483"/>
    </source>
</evidence>
<feature type="transmembrane region" description="Helical" evidence="10">
    <location>
        <begin position="159"/>
        <end position="178"/>
    </location>
</feature>
<feature type="transmembrane region" description="Helical" evidence="10">
    <location>
        <begin position="84"/>
        <end position="104"/>
    </location>
</feature>
<evidence type="ECO:0000256" key="7">
    <source>
        <dbReference type="ARBA" id="ARBA00023136"/>
    </source>
</evidence>
<sequence>MTPLAAPQLLTALTLAVGLFGLLIGSFLNVVVYRVPAGLSIVSPPSACPGCGAQIRPGDNVPVLSWLLLRGKCRACREPISARYPLVELGTGLAFAIVTVWLVVLVSTGGVSTSSASGDGSTSAVVANVLMLLAYLYLAAISIALALIDIDTHRLPNAIVLPSYVVAAVLLAASGLMAQDFDALLWTAIGGIAMWMAYFVMAFIYPAGMGFGDVKLAGVLGLYLGFLGLGPLLVGAFAAFVLGGIFAVVLLITKRAGRKSGIPFGPWMLLGAWLGIFWGDAIWQGYLGLIGL</sequence>
<keyword evidence="7 10" id="KW-0472">Membrane</keyword>
<comment type="function">
    <text evidence="9">Plays an essential role in type IV pili and type II pseudopili formation by proteolytically removing the leader sequence from substrate proteins and subsequently monomethylating the alpha-amino group of the newly exposed N-terminal phenylalanine.</text>
</comment>
<comment type="caution">
    <text evidence="13">The sequence shown here is derived from an EMBL/GenBank/DDBJ whole genome shotgun (WGS) entry which is preliminary data.</text>
</comment>
<feature type="domain" description="Prepilin type IV endopeptidase peptidase" evidence="11">
    <location>
        <begin position="137"/>
        <end position="248"/>
    </location>
</feature>
<keyword evidence="5 9" id="KW-0812">Transmembrane</keyword>
<reference evidence="13 14" key="1">
    <citation type="submission" date="2019-02" db="EMBL/GenBank/DDBJ databases">
        <title>Sequencing the genomes of 1000 actinobacteria strains.</title>
        <authorList>
            <person name="Klenk H.-P."/>
        </authorList>
    </citation>
    <scope>NUCLEOTIDE SEQUENCE [LARGE SCALE GENOMIC DNA]</scope>
    <source>
        <strain evidence="13 14">DSM 18319</strain>
    </source>
</reference>
<evidence type="ECO:0000256" key="10">
    <source>
        <dbReference type="SAM" id="Phobius"/>
    </source>
</evidence>
<feature type="transmembrane region" description="Helical" evidence="10">
    <location>
        <begin position="12"/>
        <end position="33"/>
    </location>
</feature>
<dbReference type="EMBL" id="SHLC01000001">
    <property type="protein sequence ID" value="RZU64114.1"/>
    <property type="molecule type" value="Genomic_DNA"/>
</dbReference>
<feature type="transmembrane region" description="Helical" evidence="10">
    <location>
        <begin position="184"/>
        <end position="207"/>
    </location>
</feature>
<dbReference type="RefSeq" id="WP_242616195.1">
    <property type="nucleotide sequence ID" value="NZ_SHLC01000001.1"/>
</dbReference>
<dbReference type="EC" id="3.4.23.43" evidence="9"/>
<proteinExistence type="inferred from homology"/>
<comment type="similarity">
    <text evidence="2 8">Belongs to the peptidase A24 family.</text>
</comment>
<dbReference type="AlphaFoldDB" id="A0A4Q8AIB1"/>
<dbReference type="PANTHER" id="PTHR30487">
    <property type="entry name" value="TYPE 4 PREPILIN-LIKE PROTEINS LEADER PEPTIDE-PROCESSING ENZYME"/>
    <property type="match status" value="1"/>
</dbReference>
<keyword evidence="9 13" id="KW-0489">Methyltransferase</keyword>
<dbReference type="GO" id="GO:0005886">
    <property type="term" value="C:plasma membrane"/>
    <property type="evidence" value="ECO:0007669"/>
    <property type="project" value="UniProtKB-SubCell"/>
</dbReference>
<comment type="catalytic activity">
    <reaction evidence="9">
        <text>Typically cleaves a -Gly-|-Phe- bond to release an N-terminal, basic peptide of 5-8 residues from type IV prepilin, and then N-methylates the new N-terminal amino group, the methyl donor being S-adenosyl-L-methionine.</text>
        <dbReference type="EC" id="3.4.23.43"/>
    </reaction>
</comment>
<dbReference type="GO" id="GO:0006465">
    <property type="term" value="P:signal peptide processing"/>
    <property type="evidence" value="ECO:0007669"/>
    <property type="project" value="TreeGrafter"/>
</dbReference>
<feature type="domain" description="Prepilin peptidase A24 N-terminal" evidence="12">
    <location>
        <begin position="19"/>
        <end position="100"/>
    </location>
</feature>
<evidence type="ECO:0000313" key="13">
    <source>
        <dbReference type="EMBL" id="RZU64114.1"/>
    </source>
</evidence>
<dbReference type="InterPro" id="IPR014032">
    <property type="entry name" value="Peptidase_A24A_bac"/>
</dbReference>
<dbReference type="Proteomes" id="UP000291483">
    <property type="component" value="Unassembled WGS sequence"/>
</dbReference>
<dbReference type="GO" id="GO:0008168">
    <property type="term" value="F:methyltransferase activity"/>
    <property type="evidence" value="ECO:0007669"/>
    <property type="project" value="UniProtKB-KW"/>
</dbReference>
<dbReference type="InterPro" id="IPR050882">
    <property type="entry name" value="Prepilin_peptidase/N-MTase"/>
</dbReference>
<organism evidence="13 14">
    <name type="scientific">Microterricola gilva</name>
    <dbReference type="NCBI Taxonomy" id="393267"/>
    <lineage>
        <taxon>Bacteria</taxon>
        <taxon>Bacillati</taxon>
        <taxon>Actinomycetota</taxon>
        <taxon>Actinomycetes</taxon>
        <taxon>Micrococcales</taxon>
        <taxon>Microbacteriaceae</taxon>
        <taxon>Microterricola</taxon>
    </lineage>
</organism>
<evidence type="ECO:0000259" key="11">
    <source>
        <dbReference type="Pfam" id="PF01478"/>
    </source>
</evidence>
<name>A0A4Q8AIB1_9MICO</name>
<evidence type="ECO:0000256" key="4">
    <source>
        <dbReference type="ARBA" id="ARBA00022519"/>
    </source>
</evidence>